<keyword evidence="6 11" id="KW-0798">TonB box</keyword>
<evidence type="ECO:0000256" key="8">
    <source>
        <dbReference type="ARBA" id="ARBA00023170"/>
    </source>
</evidence>
<dbReference type="Gene3D" id="2.40.170.20">
    <property type="entry name" value="TonB-dependent receptor, beta-barrel domain"/>
    <property type="match status" value="1"/>
</dbReference>
<dbReference type="InterPro" id="IPR037066">
    <property type="entry name" value="Plug_dom_sf"/>
</dbReference>
<dbReference type="SUPFAM" id="SSF56935">
    <property type="entry name" value="Porins"/>
    <property type="match status" value="1"/>
</dbReference>
<dbReference type="Gene3D" id="2.170.130.10">
    <property type="entry name" value="TonB-dependent receptor, plug domain"/>
    <property type="match status" value="1"/>
</dbReference>
<keyword evidence="5 12" id="KW-0732">Signal</keyword>
<dbReference type="InterPro" id="IPR000531">
    <property type="entry name" value="Beta-barrel_TonB"/>
</dbReference>
<comment type="similarity">
    <text evidence="10 11">Belongs to the TonB-dependent receptor family.</text>
</comment>
<keyword evidence="3 10" id="KW-1134">Transmembrane beta strand</keyword>
<evidence type="ECO:0000256" key="2">
    <source>
        <dbReference type="ARBA" id="ARBA00022448"/>
    </source>
</evidence>
<evidence type="ECO:0000256" key="4">
    <source>
        <dbReference type="ARBA" id="ARBA00022692"/>
    </source>
</evidence>
<dbReference type="GO" id="GO:0015344">
    <property type="term" value="F:siderophore uptake transmembrane transporter activity"/>
    <property type="evidence" value="ECO:0007669"/>
    <property type="project" value="TreeGrafter"/>
</dbReference>
<evidence type="ECO:0000256" key="11">
    <source>
        <dbReference type="RuleBase" id="RU003357"/>
    </source>
</evidence>
<dbReference type="PANTHER" id="PTHR30069:SF29">
    <property type="entry name" value="HEMOGLOBIN AND HEMOGLOBIN-HAPTOGLOBIN-BINDING PROTEIN 1-RELATED"/>
    <property type="match status" value="1"/>
</dbReference>
<evidence type="ECO:0000256" key="3">
    <source>
        <dbReference type="ARBA" id="ARBA00022452"/>
    </source>
</evidence>
<dbReference type="RefSeq" id="WP_147667330.1">
    <property type="nucleotide sequence ID" value="NZ_CP120678.1"/>
</dbReference>
<protein>
    <submittedName>
        <fullName evidence="15">TonB-dependent receptor</fullName>
    </submittedName>
</protein>
<keyword evidence="7 10" id="KW-0472">Membrane</keyword>
<keyword evidence="16" id="KW-1185">Reference proteome</keyword>
<sequence>MRKKNIAIMILTALTLSTTVQAAPTEELDEYSLDTVIVTATRTSESIKNVPANVTVITTKDLEKKQIFSAREALQNEVGFYLSPTAETKNGLSLRGFSGQDILVLYDGQQINSAFDGSIAWDSIPLNKIERIEIVRGAGSSLYGGHAVAGVINIIPKESTGETNVDMNVSYGSNNTWKRGINIDGAVNDDLSFNIGYQKRSTQGYRGYYKTASGKTTGSSSSTADLPTLGSGQYVIGGRGEKSKISEDYFVDFTYDIDDNRSVKYSYTHNNYNYAYNNPFSYIYDSAGNQIFKGTILTQDGNYVTIKPSDYLGYIGEREQDIHKINYRDDENQIKIGIGMTDLKKEGYSSADSSATSTDWDGKGSLASYPSKNYNFDFQKTWEFDKHNVIAGFAWMKEKMTYTSYGLTNWNDWNSISSLNSINSGSTHTLALFAQDQYTLSEQWKVYTGVRFDQYKKEGGYSYLASGNSRQDFPSKSFSEVSPKIAFEYTADDRTTYFTSYGHSFNPPSIYKLYRRAGTSMSSVQANPDLEPETSNTFELGMKRDLDDNTSLGITLFHVKTKDKIALATKNGVKAYYNLDNATAKGVELELKHKLNDNWSSYFNYTYERGENESNDQTTRNWDIPRHLLHTGIDYTYGKANWGLDAQYVSERQSPDADTGEYGSEDAFFLMNTYLNYKATDQIDLQFGIQNLLDRKFYASEATSGRTYTLSVNYSF</sequence>
<dbReference type="KEGG" id="sgbi:P3F81_00655"/>
<evidence type="ECO:0000256" key="6">
    <source>
        <dbReference type="ARBA" id="ARBA00023077"/>
    </source>
</evidence>
<feature type="domain" description="TonB-dependent receptor plug" evidence="14">
    <location>
        <begin position="47"/>
        <end position="151"/>
    </location>
</feature>
<keyword evidence="8 15" id="KW-0675">Receptor</keyword>
<accession>A0A9Y2AIY7</accession>
<organism evidence="15 16">
    <name type="scientific">Selenobaculum gibii</name>
    <dbReference type="NCBI Taxonomy" id="3054208"/>
    <lineage>
        <taxon>Bacteria</taxon>
        <taxon>Bacillati</taxon>
        <taxon>Bacillota</taxon>
        <taxon>Negativicutes</taxon>
        <taxon>Selenomonadales</taxon>
        <taxon>Selenomonadaceae</taxon>
        <taxon>Selenobaculum</taxon>
    </lineage>
</organism>
<dbReference type="InterPro" id="IPR012910">
    <property type="entry name" value="Plug_dom"/>
</dbReference>
<dbReference type="InterPro" id="IPR010916">
    <property type="entry name" value="TonB_box_CS"/>
</dbReference>
<dbReference type="PROSITE" id="PS52016">
    <property type="entry name" value="TONB_DEPENDENT_REC_3"/>
    <property type="match status" value="1"/>
</dbReference>
<dbReference type="InterPro" id="IPR010917">
    <property type="entry name" value="TonB_rcpt_CS"/>
</dbReference>
<evidence type="ECO:0000256" key="9">
    <source>
        <dbReference type="ARBA" id="ARBA00023237"/>
    </source>
</evidence>
<evidence type="ECO:0000256" key="7">
    <source>
        <dbReference type="ARBA" id="ARBA00023136"/>
    </source>
</evidence>
<keyword evidence="2 10" id="KW-0813">Transport</keyword>
<evidence type="ECO:0000256" key="10">
    <source>
        <dbReference type="PROSITE-ProRule" id="PRU01360"/>
    </source>
</evidence>
<dbReference type="GO" id="GO:0009279">
    <property type="term" value="C:cell outer membrane"/>
    <property type="evidence" value="ECO:0007669"/>
    <property type="project" value="UniProtKB-SubCell"/>
</dbReference>
<dbReference type="PROSITE" id="PS01156">
    <property type="entry name" value="TONB_DEPENDENT_REC_2"/>
    <property type="match status" value="1"/>
</dbReference>
<reference evidence="15" key="1">
    <citation type="submission" date="2023-03" db="EMBL/GenBank/DDBJ databases">
        <title>Selenobaculum gbiensis gen. nov. sp. nov., a new bacterium isolated from the gut microbiota of IBD patient.</title>
        <authorList>
            <person name="Yeo S."/>
            <person name="Park H."/>
            <person name="Huh C.S."/>
        </authorList>
    </citation>
    <scope>NUCLEOTIDE SEQUENCE</scope>
    <source>
        <strain evidence="15">ICN-92133</strain>
    </source>
</reference>
<evidence type="ECO:0000256" key="5">
    <source>
        <dbReference type="ARBA" id="ARBA00022729"/>
    </source>
</evidence>
<dbReference type="CDD" id="cd01347">
    <property type="entry name" value="ligand_gated_channel"/>
    <property type="match status" value="1"/>
</dbReference>
<evidence type="ECO:0000256" key="12">
    <source>
        <dbReference type="SAM" id="SignalP"/>
    </source>
</evidence>
<dbReference type="InterPro" id="IPR036942">
    <property type="entry name" value="Beta-barrel_TonB_sf"/>
</dbReference>
<feature type="chain" id="PRO_5040913522" evidence="12">
    <location>
        <begin position="23"/>
        <end position="716"/>
    </location>
</feature>
<dbReference type="EMBL" id="CP120678">
    <property type="protein sequence ID" value="WIW70868.1"/>
    <property type="molecule type" value="Genomic_DNA"/>
</dbReference>
<name>A0A9Y2AIY7_9FIRM</name>
<evidence type="ECO:0000259" key="13">
    <source>
        <dbReference type="Pfam" id="PF00593"/>
    </source>
</evidence>
<feature type="domain" description="TonB-dependent receptor-like beta-barrel" evidence="13">
    <location>
        <begin position="257"/>
        <end position="692"/>
    </location>
</feature>
<dbReference type="Proteomes" id="UP001243623">
    <property type="component" value="Chromosome"/>
</dbReference>
<proteinExistence type="inferred from homology"/>
<evidence type="ECO:0000313" key="15">
    <source>
        <dbReference type="EMBL" id="WIW70868.1"/>
    </source>
</evidence>
<keyword evidence="4 10" id="KW-0812">Transmembrane</keyword>
<evidence type="ECO:0000256" key="1">
    <source>
        <dbReference type="ARBA" id="ARBA00004571"/>
    </source>
</evidence>
<keyword evidence="9 10" id="KW-0998">Cell outer membrane</keyword>
<dbReference type="InterPro" id="IPR039426">
    <property type="entry name" value="TonB-dep_rcpt-like"/>
</dbReference>
<dbReference type="AlphaFoldDB" id="A0A9Y2AIY7"/>
<gene>
    <name evidence="15" type="ORF">P3F81_00655</name>
</gene>
<dbReference type="GO" id="GO:0044718">
    <property type="term" value="P:siderophore transmembrane transport"/>
    <property type="evidence" value="ECO:0007669"/>
    <property type="project" value="TreeGrafter"/>
</dbReference>
<dbReference type="PROSITE" id="PS00430">
    <property type="entry name" value="TONB_DEPENDENT_REC_1"/>
    <property type="match status" value="1"/>
</dbReference>
<evidence type="ECO:0000313" key="16">
    <source>
        <dbReference type="Proteomes" id="UP001243623"/>
    </source>
</evidence>
<feature type="signal peptide" evidence="12">
    <location>
        <begin position="1"/>
        <end position="22"/>
    </location>
</feature>
<dbReference type="PANTHER" id="PTHR30069">
    <property type="entry name" value="TONB-DEPENDENT OUTER MEMBRANE RECEPTOR"/>
    <property type="match status" value="1"/>
</dbReference>
<dbReference type="Pfam" id="PF07715">
    <property type="entry name" value="Plug"/>
    <property type="match status" value="1"/>
</dbReference>
<evidence type="ECO:0000259" key="14">
    <source>
        <dbReference type="Pfam" id="PF07715"/>
    </source>
</evidence>
<comment type="subcellular location">
    <subcellularLocation>
        <location evidence="1 10">Cell outer membrane</location>
        <topology evidence="1 10">Multi-pass membrane protein</topology>
    </subcellularLocation>
</comment>
<dbReference type="Pfam" id="PF00593">
    <property type="entry name" value="TonB_dep_Rec_b-barrel"/>
    <property type="match status" value="1"/>
</dbReference>